<keyword evidence="3" id="KW-1185">Reference proteome</keyword>
<feature type="domain" description="NAD-dependent epimerase/dehydratase" evidence="1">
    <location>
        <begin position="4"/>
        <end position="226"/>
    </location>
</feature>
<reference evidence="2 3" key="1">
    <citation type="submission" date="2021-02" db="EMBL/GenBank/DDBJ databases">
        <title>FDA dAtabase for Regulatory Grade micrObial Sequences (FDA-ARGOS): Supporting development and validation of Infectious Disease Dx tests.</title>
        <authorList>
            <person name="Minogue T."/>
            <person name="Wolcott M."/>
            <person name="Wasieloski L."/>
            <person name="Aguilar W."/>
            <person name="Moore D."/>
            <person name="Jaissle J."/>
            <person name="Tallon L."/>
            <person name="Sadzewicz L."/>
            <person name="Zhao X."/>
            <person name="Boylan J."/>
            <person name="Ott S."/>
            <person name="Bowen H."/>
            <person name="Vavikolanu K."/>
            <person name="Mehta A."/>
            <person name="Aluvathingal J."/>
            <person name="Nadendla S."/>
            <person name="Yan Y."/>
            <person name="Sichtig H."/>
        </authorList>
    </citation>
    <scope>NUCLEOTIDE SEQUENCE [LARGE SCALE GENOMIC DNA]</scope>
    <source>
        <strain evidence="2 3">FDAARGOS_1272</strain>
    </source>
</reference>
<gene>
    <name evidence="2" type="ORF">I6K02_10415</name>
</gene>
<organism evidence="2 3">
    <name type="scientific">Burkholderia dolosa</name>
    <dbReference type="NCBI Taxonomy" id="152500"/>
    <lineage>
        <taxon>Bacteria</taxon>
        <taxon>Pseudomonadati</taxon>
        <taxon>Pseudomonadota</taxon>
        <taxon>Betaproteobacteria</taxon>
        <taxon>Burkholderiales</taxon>
        <taxon>Burkholderiaceae</taxon>
        <taxon>Burkholderia</taxon>
        <taxon>Burkholderia cepacia complex</taxon>
    </lineage>
</organism>
<dbReference type="GeneID" id="93127046"/>
<dbReference type="Proteomes" id="UP000625568">
    <property type="component" value="Chromosome 1"/>
</dbReference>
<dbReference type="RefSeq" id="WP_035973410.1">
    <property type="nucleotide sequence ID" value="NZ_CABVPR010000004.1"/>
</dbReference>
<dbReference type="PANTHER" id="PTHR43245">
    <property type="entry name" value="BIFUNCTIONAL POLYMYXIN RESISTANCE PROTEIN ARNA"/>
    <property type="match status" value="1"/>
</dbReference>
<dbReference type="InterPro" id="IPR050177">
    <property type="entry name" value="Lipid_A_modif_metabolic_enz"/>
</dbReference>
<dbReference type="CDD" id="cd05232">
    <property type="entry name" value="UDP_G4E_4_SDR_e"/>
    <property type="match status" value="1"/>
</dbReference>
<dbReference type="InterPro" id="IPR036291">
    <property type="entry name" value="NAD(P)-bd_dom_sf"/>
</dbReference>
<sequence>MMHVVVTGASGFVGRALCRVLVERGHRVTGIVRRRGAVPAGIDEYVYTGREFSDIGTHWPAARGAVDCVVHLAARVHVMNDSASDPDAAFRAMNVDGTLRVAEAAQQHGARRVVYVSSIKAVAETDDGQPLREDCPAHPEDPYGRSKRDAEVLLRQFGESAGVETVIVRPPLVYGPEVRANFLRMMDAVARGIPLPLGSIAARRSILYVENLADALLQCASAPRAAGECFHVADDDPPSVTDLLRLVGDAVGKPARLLPVPAAALHAIGKLTGRGAAVDRLTGSLQLDTSRIKRVLGWQPRYTTREGLEATAAWYRSRDIRK</sequence>
<evidence type="ECO:0000313" key="3">
    <source>
        <dbReference type="Proteomes" id="UP000625568"/>
    </source>
</evidence>
<evidence type="ECO:0000313" key="2">
    <source>
        <dbReference type="EMBL" id="QRO78916.1"/>
    </source>
</evidence>
<dbReference type="SUPFAM" id="SSF51735">
    <property type="entry name" value="NAD(P)-binding Rossmann-fold domains"/>
    <property type="match status" value="1"/>
</dbReference>
<dbReference type="AlphaFoldDB" id="A0A892I7K1"/>
<dbReference type="InterPro" id="IPR001509">
    <property type="entry name" value="Epimerase_deHydtase"/>
</dbReference>
<accession>A0A892I7K1</accession>
<proteinExistence type="predicted"/>
<dbReference type="PANTHER" id="PTHR43245:SF58">
    <property type="entry name" value="BLL5923 PROTEIN"/>
    <property type="match status" value="1"/>
</dbReference>
<dbReference type="Pfam" id="PF01370">
    <property type="entry name" value="Epimerase"/>
    <property type="match status" value="1"/>
</dbReference>
<dbReference type="Gene3D" id="3.40.50.720">
    <property type="entry name" value="NAD(P)-binding Rossmann-like Domain"/>
    <property type="match status" value="1"/>
</dbReference>
<protein>
    <submittedName>
        <fullName evidence="2">SDR family oxidoreductase</fullName>
    </submittedName>
</protein>
<evidence type="ECO:0000259" key="1">
    <source>
        <dbReference type="Pfam" id="PF01370"/>
    </source>
</evidence>
<dbReference type="EMBL" id="CP069482">
    <property type="protein sequence ID" value="QRO78916.1"/>
    <property type="molecule type" value="Genomic_DNA"/>
</dbReference>
<name>A0A892I7K1_9BURK</name>